<dbReference type="RefSeq" id="WP_404548410.1">
    <property type="nucleotide sequence ID" value="NZ_JADIKJ010000016.1"/>
</dbReference>
<accession>A0ABW8JKU9</accession>
<organism evidence="2 3">
    <name type="scientific">Dyella jejuensis</name>
    <dbReference type="NCBI Taxonomy" id="1432009"/>
    <lineage>
        <taxon>Bacteria</taxon>
        <taxon>Pseudomonadati</taxon>
        <taxon>Pseudomonadota</taxon>
        <taxon>Gammaproteobacteria</taxon>
        <taxon>Lysobacterales</taxon>
        <taxon>Rhodanobacteraceae</taxon>
        <taxon>Dyella</taxon>
    </lineage>
</organism>
<reference evidence="2 3" key="1">
    <citation type="submission" date="2020-10" db="EMBL/GenBank/DDBJ databases">
        <title>Phylogeny of dyella-like bacteria.</title>
        <authorList>
            <person name="Fu J."/>
        </authorList>
    </citation>
    <scope>NUCLEOTIDE SEQUENCE [LARGE SCALE GENOMIC DNA]</scope>
    <source>
        <strain evidence="2 3">JP1</strain>
    </source>
</reference>
<name>A0ABW8JKU9_9GAMM</name>
<protein>
    <submittedName>
        <fullName evidence="2">Uncharacterized protein</fullName>
    </submittedName>
</protein>
<feature type="region of interest" description="Disordered" evidence="1">
    <location>
        <begin position="34"/>
        <end position="64"/>
    </location>
</feature>
<comment type="caution">
    <text evidence="2">The sequence shown here is derived from an EMBL/GenBank/DDBJ whole genome shotgun (WGS) entry which is preliminary data.</text>
</comment>
<dbReference type="EMBL" id="JADIKJ010000016">
    <property type="protein sequence ID" value="MFK2901604.1"/>
    <property type="molecule type" value="Genomic_DNA"/>
</dbReference>
<proteinExistence type="predicted"/>
<keyword evidence="3" id="KW-1185">Reference proteome</keyword>
<gene>
    <name evidence="2" type="ORF">ISP15_14775</name>
</gene>
<evidence type="ECO:0000256" key="1">
    <source>
        <dbReference type="SAM" id="MobiDB-lite"/>
    </source>
</evidence>
<dbReference type="Proteomes" id="UP001620461">
    <property type="component" value="Unassembled WGS sequence"/>
</dbReference>
<sequence length="87" mass="9505">MSGLVHIDELHAQLGCMSAFPVQVGGLPVNARRSSTFASTRVAPEDSLGDMHRPAPNSTEKWTMDAGRMTKAFYDKADREMPVEQAV</sequence>
<evidence type="ECO:0000313" key="3">
    <source>
        <dbReference type="Proteomes" id="UP001620461"/>
    </source>
</evidence>
<evidence type="ECO:0000313" key="2">
    <source>
        <dbReference type="EMBL" id="MFK2901604.1"/>
    </source>
</evidence>